<evidence type="ECO:0000256" key="1">
    <source>
        <dbReference type="ARBA" id="ARBA00022448"/>
    </source>
</evidence>
<evidence type="ECO:0000256" key="6">
    <source>
        <dbReference type="ARBA" id="ARBA00023014"/>
    </source>
</evidence>
<evidence type="ECO:0000256" key="3">
    <source>
        <dbReference type="ARBA" id="ARBA00022723"/>
    </source>
</evidence>
<keyword evidence="4" id="KW-0249">Electron transport</keyword>
<dbReference type="RefSeq" id="WP_153456113.1">
    <property type="nucleotide sequence ID" value="NZ_WEGJ01000031.1"/>
</dbReference>
<evidence type="ECO:0000256" key="4">
    <source>
        <dbReference type="ARBA" id="ARBA00022982"/>
    </source>
</evidence>
<dbReference type="Proteomes" id="UP000466345">
    <property type="component" value="Unassembled WGS sequence"/>
</dbReference>
<dbReference type="Pfam" id="PF04324">
    <property type="entry name" value="Fer2_BFD"/>
    <property type="match status" value="1"/>
</dbReference>
<keyword evidence="2" id="KW-0001">2Fe-2S</keyword>
<keyword evidence="6" id="KW-0411">Iron-sulfur</keyword>
<dbReference type="InterPro" id="IPR007419">
    <property type="entry name" value="BFD-like_2Fe2S-bd_dom"/>
</dbReference>
<comment type="similarity">
    <text evidence="8">Belongs to the Bfd family.</text>
</comment>
<reference evidence="10 11" key="1">
    <citation type="submission" date="2019-10" db="EMBL/GenBank/DDBJ databases">
        <title>Streptomyces smaragdinus sp. nov. and Streptomyces fabii sp. nov., isolated from the gut of fungus growing-termite Macrotermes natalensis.</title>
        <authorList>
            <person name="Schwitalla J."/>
            <person name="Benndorf R."/>
            <person name="Martin K."/>
            <person name="De Beer W."/>
            <person name="Kaster A.-K."/>
            <person name="Vollmers J."/>
            <person name="Poulsen M."/>
            <person name="Beemelmanns C."/>
        </authorList>
    </citation>
    <scope>NUCLEOTIDE SEQUENCE [LARGE SCALE GENOMIC DNA]</scope>
    <source>
        <strain evidence="10 11">RB5</strain>
    </source>
</reference>
<dbReference type="PANTHER" id="PTHR37424:SF1">
    <property type="entry name" value="BACTERIOFERRITIN-ASSOCIATED FERREDOXIN"/>
    <property type="match status" value="1"/>
</dbReference>
<gene>
    <name evidence="10" type="ORF">SRB5_54620</name>
</gene>
<dbReference type="PANTHER" id="PTHR37424">
    <property type="entry name" value="BACTERIOFERRITIN-ASSOCIATED FERREDOXIN"/>
    <property type="match status" value="1"/>
</dbReference>
<name>A0A7K0CPP2_9ACTN</name>
<proteinExistence type="inferred from homology"/>
<evidence type="ECO:0000256" key="5">
    <source>
        <dbReference type="ARBA" id="ARBA00023004"/>
    </source>
</evidence>
<dbReference type="OrthoDB" id="9815350at2"/>
<dbReference type="EMBL" id="WEGJ01000031">
    <property type="protein sequence ID" value="MQY15283.1"/>
    <property type="molecule type" value="Genomic_DNA"/>
</dbReference>
<dbReference type="GO" id="GO:0046872">
    <property type="term" value="F:metal ion binding"/>
    <property type="evidence" value="ECO:0007669"/>
    <property type="project" value="UniProtKB-KW"/>
</dbReference>
<feature type="domain" description="BFD-like [2Fe-2S]-binding" evidence="9">
    <location>
        <begin position="2"/>
        <end position="50"/>
    </location>
</feature>
<keyword evidence="1" id="KW-0813">Transport</keyword>
<organism evidence="10 11">
    <name type="scientific">Streptomyces smaragdinus</name>
    <dbReference type="NCBI Taxonomy" id="2585196"/>
    <lineage>
        <taxon>Bacteria</taxon>
        <taxon>Bacillati</taxon>
        <taxon>Actinomycetota</taxon>
        <taxon>Actinomycetes</taxon>
        <taxon>Kitasatosporales</taxon>
        <taxon>Streptomycetaceae</taxon>
        <taxon>Streptomyces</taxon>
    </lineage>
</organism>
<comment type="caution">
    <text evidence="10">The sequence shown here is derived from an EMBL/GenBank/DDBJ whole genome shotgun (WGS) entry which is preliminary data.</text>
</comment>
<evidence type="ECO:0000256" key="7">
    <source>
        <dbReference type="ARBA" id="ARBA00039386"/>
    </source>
</evidence>
<dbReference type="Gene3D" id="1.10.10.1100">
    <property type="entry name" value="BFD-like [2Fe-2S]-binding domain"/>
    <property type="match status" value="1"/>
</dbReference>
<evidence type="ECO:0000313" key="10">
    <source>
        <dbReference type="EMBL" id="MQY15283.1"/>
    </source>
</evidence>
<keyword evidence="11" id="KW-1185">Reference proteome</keyword>
<dbReference type="GO" id="GO:0051537">
    <property type="term" value="F:2 iron, 2 sulfur cluster binding"/>
    <property type="evidence" value="ECO:0007669"/>
    <property type="project" value="UniProtKB-KW"/>
</dbReference>
<keyword evidence="5" id="KW-0408">Iron</keyword>
<accession>A0A7K0CPP2</accession>
<sequence length="81" mass="8052">MYVCSCFGVTEEQVRDHAAAGSCTPRAIASASGAGTDCGSCVRRIQSLLGRGAGCPRGDLIAAKAPEALDSRPGAALAEAA</sequence>
<dbReference type="InterPro" id="IPR052371">
    <property type="entry name" value="BFD-associated_ferredoxin"/>
</dbReference>
<dbReference type="AlphaFoldDB" id="A0A7K0CPP2"/>
<protein>
    <recommendedName>
        <fullName evidence="7">Bacterioferritin-associated ferredoxin</fullName>
    </recommendedName>
</protein>
<evidence type="ECO:0000256" key="8">
    <source>
        <dbReference type="ARBA" id="ARBA00046332"/>
    </source>
</evidence>
<keyword evidence="3" id="KW-0479">Metal-binding</keyword>
<evidence type="ECO:0000256" key="2">
    <source>
        <dbReference type="ARBA" id="ARBA00022714"/>
    </source>
</evidence>
<evidence type="ECO:0000259" key="9">
    <source>
        <dbReference type="Pfam" id="PF04324"/>
    </source>
</evidence>
<evidence type="ECO:0000313" key="11">
    <source>
        <dbReference type="Proteomes" id="UP000466345"/>
    </source>
</evidence>
<dbReference type="InterPro" id="IPR041854">
    <property type="entry name" value="BFD-like_2Fe2S-bd_dom_sf"/>
</dbReference>